<keyword evidence="9 13" id="KW-0066">ATP synthesis</keyword>
<evidence type="ECO:0000256" key="5">
    <source>
        <dbReference type="ARBA" id="ARBA00022781"/>
    </source>
</evidence>
<dbReference type="RefSeq" id="WP_034353525.1">
    <property type="nucleotide sequence ID" value="NZ_JRPR02000006.1"/>
</dbReference>
<evidence type="ECO:0000313" key="17">
    <source>
        <dbReference type="EMBL" id="TLD96029.1"/>
    </source>
</evidence>
<keyword evidence="16" id="KW-0732">Signal</keyword>
<keyword evidence="4 13" id="KW-0812">Transmembrane</keyword>
<feature type="transmembrane region" description="Helical" evidence="13">
    <location>
        <begin position="29"/>
        <end position="48"/>
    </location>
</feature>
<dbReference type="Proteomes" id="UP000029733">
    <property type="component" value="Unassembled WGS sequence"/>
</dbReference>
<dbReference type="HAMAP" id="MF_01398">
    <property type="entry name" value="ATP_synth_b_bprime"/>
    <property type="match status" value="1"/>
</dbReference>
<evidence type="ECO:0000313" key="18">
    <source>
        <dbReference type="Proteomes" id="UP000029733"/>
    </source>
</evidence>
<evidence type="ECO:0000256" key="3">
    <source>
        <dbReference type="ARBA" id="ARBA00022547"/>
    </source>
</evidence>
<keyword evidence="6 13" id="KW-1133">Transmembrane helix</keyword>
<dbReference type="STRING" id="1677920.LS71_03110"/>
<dbReference type="AlphaFoldDB" id="A0A4U8T8L4"/>
<dbReference type="GO" id="GO:0005886">
    <property type="term" value="C:plasma membrane"/>
    <property type="evidence" value="ECO:0007669"/>
    <property type="project" value="UniProtKB-SubCell"/>
</dbReference>
<reference evidence="17 18" key="1">
    <citation type="journal article" date="2014" name="Genome Announc.">
        <title>Draft genome sequences of eight enterohepatic helicobacter species isolated from both laboratory and wild rodents.</title>
        <authorList>
            <person name="Sheh A."/>
            <person name="Shen Z."/>
            <person name="Fox J.G."/>
        </authorList>
    </citation>
    <scope>NUCLEOTIDE SEQUENCE [LARGE SCALE GENOMIC DNA]</scope>
    <source>
        <strain evidence="17 18">MIT 09-6949</strain>
    </source>
</reference>
<dbReference type="OrthoDB" id="5373033at2"/>
<dbReference type="InterPro" id="IPR050059">
    <property type="entry name" value="ATP_synthase_B_chain"/>
</dbReference>
<comment type="function">
    <text evidence="11">Component of the F(0) channel, it forms part of the peripheral stalk, linking F(1) to F(0). The b'-subunit is a diverged and duplicated form of b found in plants and photosynthetic bacteria.</text>
</comment>
<keyword evidence="7 13" id="KW-0406">Ion transport</keyword>
<dbReference type="CDD" id="cd06503">
    <property type="entry name" value="ATP-synt_Fo_b"/>
    <property type="match status" value="1"/>
</dbReference>
<feature type="signal peptide" evidence="16">
    <location>
        <begin position="1"/>
        <end position="19"/>
    </location>
</feature>
<sequence>MRKIFAYVILIASPSFLLAASVSIQDSDFIQRVINFVIFAAILWYFAFDSIKGIFVNRRNAIAARLQEVQDTLHKAKQEKELAQKRLEESKERAKEIVNAAKQEAYLVEQKYNEQIKKDIEMFKYALEANMELEKRRAIQESVSALLNELMQDSQVQLNKDDYVNIITKRIS</sequence>
<gene>
    <name evidence="13" type="primary">atpF</name>
    <name evidence="17" type="ORF">LS71_007230</name>
</gene>
<comment type="similarity">
    <text evidence="1 13 14">Belongs to the ATPase B chain family.</text>
</comment>
<feature type="chain" id="PRO_5020525867" description="ATP synthase subunit b" evidence="16">
    <location>
        <begin position="20"/>
        <end position="172"/>
    </location>
</feature>
<evidence type="ECO:0000256" key="16">
    <source>
        <dbReference type="SAM" id="SignalP"/>
    </source>
</evidence>
<proteinExistence type="inferred from homology"/>
<dbReference type="PANTHER" id="PTHR33445">
    <property type="entry name" value="ATP SYNTHASE SUBUNIT B', CHLOROPLASTIC"/>
    <property type="match status" value="1"/>
</dbReference>
<evidence type="ECO:0000256" key="8">
    <source>
        <dbReference type="ARBA" id="ARBA00023136"/>
    </source>
</evidence>
<protein>
    <recommendedName>
        <fullName evidence="13">ATP synthase subunit b</fullName>
    </recommendedName>
    <alternativeName>
        <fullName evidence="13">ATP synthase F(0) sector subunit b</fullName>
    </alternativeName>
    <alternativeName>
        <fullName evidence="13">ATPase subunit I</fullName>
    </alternativeName>
    <alternativeName>
        <fullName evidence="13">F-type ATPase subunit b</fullName>
        <shortName evidence="13">F-ATPase subunit b</shortName>
    </alternativeName>
</protein>
<evidence type="ECO:0000256" key="7">
    <source>
        <dbReference type="ARBA" id="ARBA00023065"/>
    </source>
</evidence>
<comment type="subcellular location">
    <subcellularLocation>
        <location evidence="13">Cell membrane</location>
        <topology evidence="13">Single-pass membrane protein</topology>
    </subcellularLocation>
    <subcellularLocation>
        <location evidence="12">Endomembrane system</location>
        <topology evidence="12">Single-pass membrane protein</topology>
    </subcellularLocation>
</comment>
<evidence type="ECO:0000256" key="2">
    <source>
        <dbReference type="ARBA" id="ARBA00022448"/>
    </source>
</evidence>
<accession>A0A4U8T8L4</accession>
<dbReference type="NCBIfam" id="NF006292">
    <property type="entry name" value="PRK08475.1"/>
    <property type="match status" value="1"/>
</dbReference>
<evidence type="ECO:0000256" key="11">
    <source>
        <dbReference type="ARBA" id="ARBA00025614"/>
    </source>
</evidence>
<keyword evidence="15" id="KW-0175">Coiled coil</keyword>
<evidence type="ECO:0000256" key="14">
    <source>
        <dbReference type="RuleBase" id="RU003848"/>
    </source>
</evidence>
<dbReference type="GO" id="GO:0046961">
    <property type="term" value="F:proton-transporting ATPase activity, rotational mechanism"/>
    <property type="evidence" value="ECO:0007669"/>
    <property type="project" value="TreeGrafter"/>
</dbReference>
<keyword evidence="8 13" id="KW-0472">Membrane</keyword>
<comment type="function">
    <text evidence="10 13">F(1)F(0) ATP synthase produces ATP from ADP in the presence of a proton or sodium gradient. F-type ATPases consist of two structural domains, F(1) containing the extramembraneous catalytic core and F(0) containing the membrane proton channel, linked together by a central stalk and a peripheral stalk. During catalysis, ATP synthesis in the catalytic domain of F(1) is coupled via a rotary mechanism of the central stalk subunits to proton translocation.</text>
</comment>
<name>A0A4U8T8L4_9HELI</name>
<comment type="caution">
    <text evidence="17">The sequence shown here is derived from an EMBL/GenBank/DDBJ whole genome shotgun (WGS) entry which is preliminary data.</text>
</comment>
<dbReference type="EMBL" id="JRPR02000006">
    <property type="protein sequence ID" value="TLD96029.1"/>
    <property type="molecule type" value="Genomic_DNA"/>
</dbReference>
<evidence type="ECO:0000256" key="9">
    <source>
        <dbReference type="ARBA" id="ARBA00023310"/>
    </source>
</evidence>
<organism evidence="17 18">
    <name type="scientific">Helicobacter jaachi</name>
    <dbReference type="NCBI Taxonomy" id="1677920"/>
    <lineage>
        <taxon>Bacteria</taxon>
        <taxon>Pseudomonadati</taxon>
        <taxon>Campylobacterota</taxon>
        <taxon>Epsilonproteobacteria</taxon>
        <taxon>Campylobacterales</taxon>
        <taxon>Helicobacteraceae</taxon>
        <taxon>Helicobacter</taxon>
    </lineage>
</organism>
<dbReference type="GO" id="GO:0012505">
    <property type="term" value="C:endomembrane system"/>
    <property type="evidence" value="ECO:0007669"/>
    <property type="project" value="UniProtKB-SubCell"/>
</dbReference>
<evidence type="ECO:0000256" key="10">
    <source>
        <dbReference type="ARBA" id="ARBA00025198"/>
    </source>
</evidence>
<evidence type="ECO:0000256" key="1">
    <source>
        <dbReference type="ARBA" id="ARBA00005513"/>
    </source>
</evidence>
<dbReference type="GO" id="GO:0045259">
    <property type="term" value="C:proton-transporting ATP synthase complex"/>
    <property type="evidence" value="ECO:0007669"/>
    <property type="project" value="UniProtKB-KW"/>
</dbReference>
<evidence type="ECO:0000256" key="4">
    <source>
        <dbReference type="ARBA" id="ARBA00022692"/>
    </source>
</evidence>
<keyword evidence="5 13" id="KW-0375">Hydrogen ion transport</keyword>
<dbReference type="GO" id="GO:0046933">
    <property type="term" value="F:proton-transporting ATP synthase activity, rotational mechanism"/>
    <property type="evidence" value="ECO:0007669"/>
    <property type="project" value="UniProtKB-UniRule"/>
</dbReference>
<evidence type="ECO:0000256" key="6">
    <source>
        <dbReference type="ARBA" id="ARBA00022989"/>
    </source>
</evidence>
<keyword evidence="18" id="KW-1185">Reference proteome</keyword>
<comment type="subunit">
    <text evidence="13">F-type ATPases have 2 components, F(1) - the catalytic core - and F(0) - the membrane proton channel. F(1) has five subunits: alpha(3), beta(3), gamma(1), delta(1), epsilon(1). F(0) has three main subunits: a(1), b(2) and c(10-14). The alpha and beta chains form an alternating ring which encloses part of the gamma chain. F(1) is attached to F(0) by a central stalk formed by the gamma and epsilon chains, while a peripheral stalk is formed by the delta and b chains.</text>
</comment>
<feature type="coiled-coil region" evidence="15">
    <location>
        <begin position="59"/>
        <end position="104"/>
    </location>
</feature>
<keyword evidence="3 13" id="KW-0138">CF(0)</keyword>
<evidence type="ECO:0000256" key="15">
    <source>
        <dbReference type="SAM" id="Coils"/>
    </source>
</evidence>
<keyword evidence="2 13" id="KW-0813">Transport</keyword>
<evidence type="ECO:0000256" key="12">
    <source>
        <dbReference type="ARBA" id="ARBA00037847"/>
    </source>
</evidence>
<dbReference type="Pfam" id="PF00430">
    <property type="entry name" value="ATP-synt_B"/>
    <property type="match status" value="1"/>
</dbReference>
<keyword evidence="13" id="KW-1003">Cell membrane</keyword>
<dbReference type="InterPro" id="IPR002146">
    <property type="entry name" value="ATP_synth_b/b'su_bac/chlpt"/>
</dbReference>
<dbReference type="PANTHER" id="PTHR33445:SF2">
    <property type="entry name" value="ATP SYNTHASE SUBUNIT B', CHLOROPLASTIC"/>
    <property type="match status" value="1"/>
</dbReference>
<evidence type="ECO:0000256" key="13">
    <source>
        <dbReference type="HAMAP-Rule" id="MF_01398"/>
    </source>
</evidence>